<dbReference type="OrthoDB" id="288987at2759"/>
<dbReference type="GO" id="GO:0016787">
    <property type="term" value="F:hydrolase activity"/>
    <property type="evidence" value="ECO:0007669"/>
    <property type="project" value="UniProtKB-KW"/>
</dbReference>
<evidence type="ECO:0000313" key="4">
    <source>
        <dbReference type="EMBL" id="KIO29517.1"/>
    </source>
</evidence>
<dbReference type="EMBL" id="KN822982">
    <property type="protein sequence ID" value="KIO29517.1"/>
    <property type="molecule type" value="Genomic_DNA"/>
</dbReference>
<feature type="domain" description="UFSP1/2/DUB catalytic" evidence="3">
    <location>
        <begin position="27"/>
        <end position="201"/>
    </location>
</feature>
<gene>
    <name evidence="4" type="ORF">M407DRAFT_168640</name>
</gene>
<dbReference type="STRING" id="1051891.A0A0C3M762"/>
<evidence type="ECO:0000256" key="2">
    <source>
        <dbReference type="SAM" id="MobiDB-lite"/>
    </source>
</evidence>
<keyword evidence="1" id="KW-0378">Hydrolase</keyword>
<reference evidence="4 5" key="1">
    <citation type="submission" date="2014-04" db="EMBL/GenBank/DDBJ databases">
        <authorList>
            <consortium name="DOE Joint Genome Institute"/>
            <person name="Kuo A."/>
            <person name="Girlanda M."/>
            <person name="Perotto S."/>
            <person name="Kohler A."/>
            <person name="Nagy L.G."/>
            <person name="Floudas D."/>
            <person name="Copeland A."/>
            <person name="Barry K.W."/>
            <person name="Cichocki N."/>
            <person name="Veneault-Fourrey C."/>
            <person name="LaButti K."/>
            <person name="Lindquist E.A."/>
            <person name="Lipzen A."/>
            <person name="Lundell T."/>
            <person name="Morin E."/>
            <person name="Murat C."/>
            <person name="Sun H."/>
            <person name="Tunlid A."/>
            <person name="Henrissat B."/>
            <person name="Grigoriev I.V."/>
            <person name="Hibbett D.S."/>
            <person name="Martin F."/>
            <person name="Nordberg H.P."/>
            <person name="Cantor M.N."/>
            <person name="Hua S.X."/>
        </authorList>
    </citation>
    <scope>NUCLEOTIDE SEQUENCE [LARGE SCALE GENOMIC DNA]</scope>
    <source>
        <strain evidence="4 5">MUT 4182</strain>
    </source>
</reference>
<accession>A0A0C3M762</accession>
<evidence type="ECO:0000313" key="5">
    <source>
        <dbReference type="Proteomes" id="UP000054248"/>
    </source>
</evidence>
<feature type="region of interest" description="Disordered" evidence="2">
    <location>
        <begin position="183"/>
        <end position="262"/>
    </location>
</feature>
<evidence type="ECO:0000259" key="3">
    <source>
        <dbReference type="Pfam" id="PF07910"/>
    </source>
</evidence>
<dbReference type="AlphaFoldDB" id="A0A0C3M762"/>
<organism evidence="4 5">
    <name type="scientific">Tulasnella calospora MUT 4182</name>
    <dbReference type="NCBI Taxonomy" id="1051891"/>
    <lineage>
        <taxon>Eukaryota</taxon>
        <taxon>Fungi</taxon>
        <taxon>Dikarya</taxon>
        <taxon>Basidiomycota</taxon>
        <taxon>Agaricomycotina</taxon>
        <taxon>Agaricomycetes</taxon>
        <taxon>Cantharellales</taxon>
        <taxon>Tulasnellaceae</taxon>
        <taxon>Tulasnella</taxon>
    </lineage>
</organism>
<feature type="compositionally biased region" description="Pro residues" evidence="2">
    <location>
        <begin position="228"/>
        <end position="244"/>
    </location>
</feature>
<dbReference type="Proteomes" id="UP000054248">
    <property type="component" value="Unassembled WGS sequence"/>
</dbReference>
<evidence type="ECO:0000256" key="1">
    <source>
        <dbReference type="ARBA" id="ARBA00022801"/>
    </source>
</evidence>
<sequence>MMAATALTSQPYQTSYFAMLESDPRCPPGIRNLQKWVESAWKEGYDSIGAQQLKHRLVGTTKWIGTGEIYVAMTWKGIPCELVDFPKSRYSRNQDTATALIHWVVEYFSSSTSSPSQAPPPSASQSSSPEDRHSAHITMSNHMPIILQHNGHSRTIVGYELTRYGVTNLLIFDPARSIKEPLRKAALASHNRSKKRRASTFSPPPNKSSSKTPLVQAPTINLPGPSTFHPPPSFKPPPSPPSPTAPSRRAPSTKNNDDSKSIKSVKLITSFFKRNSSKHHLPLPSLKRPSGKNHPPEEQGSSLHDDPIIIDSASDEEDYRGSAKRTRGGGGGGADDIMEVDSEGFPVGYHQQLQGGKGKSRSPTVLRKAPQYAEEEDLDPLRTLNVFRVDLHSLSRHGEYQILYFPLTDPLNEQQKRDRMTVTSDRVVV</sequence>
<proteinExistence type="predicted"/>
<feature type="region of interest" description="Disordered" evidence="2">
    <location>
        <begin position="276"/>
        <end position="364"/>
    </location>
</feature>
<name>A0A0C3M762_9AGAM</name>
<feature type="region of interest" description="Disordered" evidence="2">
    <location>
        <begin position="112"/>
        <end position="134"/>
    </location>
</feature>
<reference evidence="5" key="2">
    <citation type="submission" date="2015-01" db="EMBL/GenBank/DDBJ databases">
        <title>Evolutionary Origins and Diversification of the Mycorrhizal Mutualists.</title>
        <authorList>
            <consortium name="DOE Joint Genome Institute"/>
            <consortium name="Mycorrhizal Genomics Consortium"/>
            <person name="Kohler A."/>
            <person name="Kuo A."/>
            <person name="Nagy L.G."/>
            <person name="Floudas D."/>
            <person name="Copeland A."/>
            <person name="Barry K.W."/>
            <person name="Cichocki N."/>
            <person name="Veneault-Fourrey C."/>
            <person name="LaButti K."/>
            <person name="Lindquist E.A."/>
            <person name="Lipzen A."/>
            <person name="Lundell T."/>
            <person name="Morin E."/>
            <person name="Murat C."/>
            <person name="Riley R."/>
            <person name="Ohm R."/>
            <person name="Sun H."/>
            <person name="Tunlid A."/>
            <person name="Henrissat B."/>
            <person name="Grigoriev I.V."/>
            <person name="Hibbett D.S."/>
            <person name="Martin F."/>
        </authorList>
    </citation>
    <scope>NUCLEOTIDE SEQUENCE [LARGE SCALE GENOMIC DNA]</scope>
    <source>
        <strain evidence="5">MUT 4182</strain>
    </source>
</reference>
<dbReference type="HOGENOM" id="CLU_029795_0_0_1"/>
<protein>
    <recommendedName>
        <fullName evidence="3">UFSP1/2/DUB catalytic domain-containing protein</fullName>
    </recommendedName>
</protein>
<dbReference type="Gene3D" id="3.90.70.130">
    <property type="match status" value="1"/>
</dbReference>
<dbReference type="Pfam" id="PF07910">
    <property type="entry name" value="Peptidase_C78"/>
    <property type="match status" value="1"/>
</dbReference>
<dbReference type="InterPro" id="IPR012462">
    <property type="entry name" value="UFSP1/2_DUB_cat"/>
</dbReference>
<keyword evidence="5" id="KW-1185">Reference proteome</keyword>